<dbReference type="AlphaFoldDB" id="A0A1V1PGA3"/>
<protein>
    <submittedName>
        <fullName evidence="1">Uncharacterized protein</fullName>
    </submittedName>
</protein>
<accession>A0A1V1PGA3</accession>
<organism evidence="1 2">
    <name type="scientific">Candidatus Magnetoglobus multicellularis str. Araruama</name>
    <dbReference type="NCBI Taxonomy" id="890399"/>
    <lineage>
        <taxon>Bacteria</taxon>
        <taxon>Pseudomonadati</taxon>
        <taxon>Thermodesulfobacteriota</taxon>
        <taxon>Desulfobacteria</taxon>
        <taxon>Desulfobacterales</taxon>
        <taxon>Desulfobacteraceae</taxon>
        <taxon>Candidatus Magnetoglobus</taxon>
    </lineage>
</organism>
<dbReference type="EMBL" id="ATBP01000037">
    <property type="protein sequence ID" value="ETR73816.1"/>
    <property type="molecule type" value="Genomic_DNA"/>
</dbReference>
<proteinExistence type="predicted"/>
<evidence type="ECO:0000313" key="1">
    <source>
        <dbReference type="EMBL" id="ETR73816.1"/>
    </source>
</evidence>
<reference evidence="2" key="1">
    <citation type="submission" date="2012-11" db="EMBL/GenBank/DDBJ databases">
        <authorList>
            <person name="Lucero-Rivera Y.E."/>
            <person name="Tovar-Ramirez D."/>
        </authorList>
    </citation>
    <scope>NUCLEOTIDE SEQUENCE [LARGE SCALE GENOMIC DNA]</scope>
    <source>
        <strain evidence="2">Araruama</strain>
    </source>
</reference>
<name>A0A1V1PGA3_9BACT</name>
<sequence>MGASLLVRPLLISQLTRKDVELVKKKEIDPYQNIPKGLSDQGIWNAMNKRIDEIDSIRRSIRKQLHLATAKNKQDELIQLKDISSLLLEERVVLNNEMKQIKQRIKQKSRGTNDRPQETLALAFMMIAQKKLPQAVFANIRDEAAMKIVLHKA</sequence>
<comment type="caution">
    <text evidence="1">The sequence shown here is derived from an EMBL/GenBank/DDBJ whole genome shotgun (WGS) entry which is preliminary data.</text>
</comment>
<evidence type="ECO:0000313" key="2">
    <source>
        <dbReference type="Proteomes" id="UP000189670"/>
    </source>
</evidence>
<gene>
    <name evidence="1" type="ORF">OMM_06713</name>
</gene>
<dbReference type="Proteomes" id="UP000189670">
    <property type="component" value="Unassembled WGS sequence"/>
</dbReference>